<evidence type="ECO:0000259" key="4">
    <source>
        <dbReference type="PROSITE" id="PS51379"/>
    </source>
</evidence>
<dbReference type="GO" id="GO:0016491">
    <property type="term" value="F:oxidoreductase activity"/>
    <property type="evidence" value="ECO:0007669"/>
    <property type="project" value="InterPro"/>
</dbReference>
<name>A0A330M8K1_9GAMM</name>
<dbReference type="InterPro" id="IPR028261">
    <property type="entry name" value="DPD_II"/>
</dbReference>
<dbReference type="Gene3D" id="1.10.1060.10">
    <property type="entry name" value="Alpha-helical ferredoxin"/>
    <property type="match status" value="1"/>
</dbReference>
<dbReference type="PRINTS" id="PR00368">
    <property type="entry name" value="FADPNR"/>
</dbReference>
<proteinExistence type="predicted"/>
<protein>
    <submittedName>
        <fullName evidence="5">Putative oxidoreductase, Fe-S subunit</fullName>
    </submittedName>
</protein>
<accession>A0A330M8K1</accession>
<dbReference type="InterPro" id="IPR023753">
    <property type="entry name" value="FAD/NAD-binding_dom"/>
</dbReference>
<dbReference type="GO" id="GO:0046872">
    <property type="term" value="F:metal ion binding"/>
    <property type="evidence" value="ECO:0007669"/>
    <property type="project" value="UniProtKB-KW"/>
</dbReference>
<sequence>MGDIMRPVPFDELLHRMFSEFKQSQSIFGIPAKQFYRKNDANKLAVWGENCQTPVGPAAGPHTQLAQNIICSWLAGGRFMELKTVQKLDTLEIAKPCIDAEDECYNTEWSSEFTLPKAYDEYVKAWVALYLLEEVFQPLADGEEKSFVFNMSVGYDLDGIKTAPMQAFIDNMIDSSKHPLFAQYIEQLKSFVTAADFEQKYGVKLAANRIEGLLNAISPQISKGVTLSTMHGCPPTEIEAICQYMLEEKKLNTFVKLNPTLLGFKRVRSILDNAGFTHVVLSEESFSHDLQIDGAKAMLHRLVDLGKRLNIGFGVKLTNTLGTLNKKGRLPDKEMYMSGRALFPLSINVALELSNEFDGELPISYSGGASKFNIKEIFEAGIRPITMATDLLKPGGYMRLTDCVNELANSSEWGMTKVNMVKLAELAKKSLTVDYTQKEWRGPEDITVNKALPLTDCSVAPCVTACPISQDIPEYLRLMGEKKYAEALEVIYSRNALPAITGQICDHQCQYNCTRRDYEGALNIREMKKIALEKGWDEYKAKWHQPSLTDKAPAAVLGAGPAGLSAAYFLARAGHPVTIFEKEANAGGVVKNIIPHFRIPAAAIEHDIEFVTNHGVNIEYGCKTDLTVDALRASGFKYICVGIGADKGNPISLEGGNTNVFKSLEFLAQYNNGIFDSGDNKLGKHVAVVGAGNTAMDSARAALKVDGVEQVTVLYRRTVAEMPAYKDEYDEALAAGVQFMFLTNPESFSQDGKLVARVMELGEKDAKGRRRPVATDRTIELNVDALITAVGEQSNCDVLSKIGIPMGQDGWPIVSADTGETGLENVYLIGDASTGPSSIVAAISGGRKAATSILAKEAVIECQYHVKSDFDVDDLYQRKAEIQVKLVGSDDQDAFVEQEAKRCLECSYVCSKCVDVCPNRANISLAVPGFKDKFQILHIDAYCNECGNCAQFCPWNGRPYHDKLTIFNSLADMNASKNSGFLVEDERLTVRANEEIYTCELDNGKHFTLPDSLSDISRIIKFVVTKHDYLLGQLGE</sequence>
<evidence type="ECO:0000256" key="3">
    <source>
        <dbReference type="ARBA" id="ARBA00023014"/>
    </source>
</evidence>
<gene>
    <name evidence="5" type="primary">ygfK</name>
    <name evidence="5" type="ORF">SHEWBE_3741</name>
</gene>
<dbReference type="RefSeq" id="WP_112353493.1">
    <property type="nucleotide sequence ID" value="NZ_LS483452.1"/>
</dbReference>
<dbReference type="GO" id="GO:0051536">
    <property type="term" value="F:iron-sulfur cluster binding"/>
    <property type="evidence" value="ECO:0007669"/>
    <property type="project" value="UniProtKB-KW"/>
</dbReference>
<dbReference type="PROSITE" id="PS51379">
    <property type="entry name" value="4FE4S_FER_2"/>
    <property type="match status" value="1"/>
</dbReference>
<reference evidence="6" key="1">
    <citation type="submission" date="2018-06" db="EMBL/GenBank/DDBJ databases">
        <authorList>
            <person name="Cea G.-C."/>
            <person name="William W."/>
        </authorList>
    </citation>
    <scope>NUCLEOTIDE SEQUENCE [LARGE SCALE GENOMIC DNA]</scope>
    <source>
        <strain evidence="6">DB21MT-2</strain>
    </source>
</reference>
<dbReference type="SUPFAM" id="SSF51395">
    <property type="entry name" value="FMN-linked oxidoreductases"/>
    <property type="match status" value="1"/>
</dbReference>
<evidence type="ECO:0000313" key="6">
    <source>
        <dbReference type="Proteomes" id="UP000250123"/>
    </source>
</evidence>
<feature type="domain" description="4Fe-4S ferredoxin-type" evidence="4">
    <location>
        <begin position="935"/>
        <end position="963"/>
    </location>
</feature>
<dbReference type="InterPro" id="IPR036188">
    <property type="entry name" value="FAD/NAD-bd_sf"/>
</dbReference>
<dbReference type="Pfam" id="PF07992">
    <property type="entry name" value="Pyr_redox_2"/>
    <property type="match status" value="1"/>
</dbReference>
<dbReference type="PRINTS" id="PR00469">
    <property type="entry name" value="PNDRDTASEII"/>
</dbReference>
<keyword evidence="2" id="KW-0408">Iron</keyword>
<evidence type="ECO:0000256" key="1">
    <source>
        <dbReference type="ARBA" id="ARBA00022723"/>
    </source>
</evidence>
<dbReference type="InterPro" id="IPR009051">
    <property type="entry name" value="Helical_ferredxn"/>
</dbReference>
<dbReference type="InterPro" id="IPR017900">
    <property type="entry name" value="4Fe4S_Fe_S_CS"/>
</dbReference>
<dbReference type="AlphaFoldDB" id="A0A330M8K1"/>
<dbReference type="NCBIfam" id="TIGR03315">
    <property type="entry name" value="Se_ygfK"/>
    <property type="match status" value="1"/>
</dbReference>
<dbReference type="SUPFAM" id="SSF46548">
    <property type="entry name" value="alpha-helical ferredoxin"/>
    <property type="match status" value="2"/>
</dbReference>
<evidence type="ECO:0000313" key="5">
    <source>
        <dbReference type="EMBL" id="SQH77704.1"/>
    </source>
</evidence>
<dbReference type="PANTHER" id="PTHR42783:SF3">
    <property type="entry name" value="GLUTAMATE SYNTHASE [NADPH] SMALL CHAIN-RELATED"/>
    <property type="match status" value="1"/>
</dbReference>
<dbReference type="OrthoDB" id="9810782at2"/>
<dbReference type="KEGG" id="sbk:SHEWBE_3741"/>
<dbReference type="Proteomes" id="UP000250123">
    <property type="component" value="Chromosome SHEWBE"/>
</dbReference>
<dbReference type="PROSITE" id="PS00198">
    <property type="entry name" value="4FE4S_FER_1"/>
    <property type="match status" value="1"/>
</dbReference>
<dbReference type="Pfam" id="PF14691">
    <property type="entry name" value="Fer4_20"/>
    <property type="match status" value="1"/>
</dbReference>
<dbReference type="Gene3D" id="3.50.50.60">
    <property type="entry name" value="FAD/NAD(P)-binding domain"/>
    <property type="match status" value="2"/>
</dbReference>
<keyword evidence="1" id="KW-0479">Metal-binding</keyword>
<keyword evidence="3" id="KW-0411">Iron-sulfur</keyword>
<dbReference type="PANTHER" id="PTHR42783">
    <property type="entry name" value="GLUTAMATE SYNTHASE [NADPH] SMALL CHAIN"/>
    <property type="match status" value="1"/>
</dbReference>
<dbReference type="EMBL" id="LS483452">
    <property type="protein sequence ID" value="SQH77704.1"/>
    <property type="molecule type" value="Genomic_DNA"/>
</dbReference>
<organism evidence="5 6">
    <name type="scientific">Shewanella benthica</name>
    <dbReference type="NCBI Taxonomy" id="43661"/>
    <lineage>
        <taxon>Bacteria</taxon>
        <taxon>Pseudomonadati</taxon>
        <taxon>Pseudomonadota</taxon>
        <taxon>Gammaproteobacteria</taxon>
        <taxon>Alteromonadales</taxon>
        <taxon>Shewanellaceae</taxon>
        <taxon>Shewanella</taxon>
    </lineage>
</organism>
<dbReference type="InterPro" id="IPR017896">
    <property type="entry name" value="4Fe4S_Fe-S-bd"/>
</dbReference>
<dbReference type="SUPFAM" id="SSF51971">
    <property type="entry name" value="Nucleotide-binding domain"/>
    <property type="match status" value="1"/>
</dbReference>
<dbReference type="InterPro" id="IPR017701">
    <property type="entry name" value="Se_rdtase_YgfK"/>
</dbReference>
<evidence type="ECO:0000256" key="2">
    <source>
        <dbReference type="ARBA" id="ARBA00023004"/>
    </source>
</evidence>